<feature type="compositionally biased region" description="Basic and acidic residues" evidence="2">
    <location>
        <begin position="222"/>
        <end position="258"/>
    </location>
</feature>
<comment type="subcellular location">
    <subcellularLocation>
        <location evidence="1">Cytoplasm</location>
    </subcellularLocation>
</comment>
<dbReference type="PROSITE" id="PS51857">
    <property type="entry name" value="CSD_2"/>
    <property type="match status" value="4"/>
</dbReference>
<evidence type="ECO:0000313" key="4">
    <source>
        <dbReference type="EMBL" id="RZS87165.1"/>
    </source>
</evidence>
<feature type="domain" description="CSD" evidence="3">
    <location>
        <begin position="152"/>
        <end position="214"/>
    </location>
</feature>
<dbReference type="RefSeq" id="WP_407938133.1">
    <property type="nucleotide sequence ID" value="NZ_SGXD01000003.1"/>
</dbReference>
<dbReference type="PROSITE" id="PS00352">
    <property type="entry name" value="CSD_1"/>
    <property type="match status" value="3"/>
</dbReference>
<reference evidence="4 5" key="1">
    <citation type="submission" date="2019-02" db="EMBL/GenBank/DDBJ databases">
        <title>Genomic Encyclopedia of Type Strains, Phase IV (KMG-IV): sequencing the most valuable type-strain genomes for metagenomic binning, comparative biology and taxonomic classification.</title>
        <authorList>
            <person name="Goeker M."/>
        </authorList>
    </citation>
    <scope>NUCLEOTIDE SEQUENCE [LARGE SCALE GENOMIC DNA]</scope>
    <source>
        <strain evidence="4 5">DSM 45622</strain>
    </source>
</reference>
<comment type="caution">
    <text evidence="4">The sequence shown here is derived from an EMBL/GenBank/DDBJ whole genome shotgun (WGS) entry which is preliminary data.</text>
</comment>
<evidence type="ECO:0000259" key="3">
    <source>
        <dbReference type="PROSITE" id="PS51857"/>
    </source>
</evidence>
<evidence type="ECO:0000313" key="5">
    <source>
        <dbReference type="Proteomes" id="UP000293638"/>
    </source>
</evidence>
<feature type="domain" description="CSD" evidence="3">
    <location>
        <begin position="270"/>
        <end position="336"/>
    </location>
</feature>
<dbReference type="InterPro" id="IPR002059">
    <property type="entry name" value="CSP_DNA-bd"/>
</dbReference>
<protein>
    <submittedName>
        <fullName evidence="4">CspA family cold shock protein</fullName>
    </submittedName>
</protein>
<gene>
    <name evidence="4" type="ORF">EV189_2588</name>
</gene>
<feature type="compositionally biased region" description="Gly residues" evidence="2">
    <location>
        <begin position="262"/>
        <end position="273"/>
    </location>
</feature>
<dbReference type="InterPro" id="IPR012340">
    <property type="entry name" value="NA-bd_OB-fold"/>
</dbReference>
<dbReference type="SUPFAM" id="SSF50249">
    <property type="entry name" value="Nucleic acid-binding proteins"/>
    <property type="match status" value="4"/>
</dbReference>
<dbReference type="InterPro" id="IPR019844">
    <property type="entry name" value="CSD_CS"/>
</dbReference>
<dbReference type="CDD" id="cd04458">
    <property type="entry name" value="CSP_CDS"/>
    <property type="match status" value="4"/>
</dbReference>
<dbReference type="EMBL" id="SGXD01000003">
    <property type="protein sequence ID" value="RZS87165.1"/>
    <property type="molecule type" value="Genomic_DNA"/>
</dbReference>
<dbReference type="GO" id="GO:0003676">
    <property type="term" value="F:nucleic acid binding"/>
    <property type="evidence" value="ECO:0007669"/>
    <property type="project" value="InterPro"/>
</dbReference>
<feature type="domain" description="CSD" evidence="3">
    <location>
        <begin position="1"/>
        <end position="64"/>
    </location>
</feature>
<dbReference type="Proteomes" id="UP000293638">
    <property type="component" value="Unassembled WGS sequence"/>
</dbReference>
<proteinExistence type="predicted"/>
<keyword evidence="5" id="KW-1185">Reference proteome</keyword>
<dbReference type="GO" id="GO:0005737">
    <property type="term" value="C:cytoplasm"/>
    <property type="evidence" value="ECO:0007669"/>
    <property type="project" value="UniProtKB-SubCell"/>
</dbReference>
<dbReference type="AlphaFoldDB" id="A0A4Q7NPE5"/>
<name>A0A4Q7NPE5_9ACTN</name>
<dbReference type="InterPro" id="IPR050181">
    <property type="entry name" value="Cold_shock_domain"/>
</dbReference>
<dbReference type="Gene3D" id="6.20.370.130">
    <property type="match status" value="1"/>
</dbReference>
<dbReference type="SMART" id="SM00357">
    <property type="entry name" value="CSP"/>
    <property type="match status" value="4"/>
</dbReference>
<dbReference type="Pfam" id="PF00313">
    <property type="entry name" value="CSD"/>
    <property type="match status" value="4"/>
</dbReference>
<feature type="region of interest" description="Disordered" evidence="2">
    <location>
        <begin position="207"/>
        <end position="274"/>
    </location>
</feature>
<evidence type="ECO:0000256" key="2">
    <source>
        <dbReference type="SAM" id="MobiDB-lite"/>
    </source>
</evidence>
<evidence type="ECO:0000256" key="1">
    <source>
        <dbReference type="RuleBase" id="RU000408"/>
    </source>
</evidence>
<dbReference type="Gene3D" id="2.40.50.140">
    <property type="entry name" value="Nucleic acid-binding proteins"/>
    <property type="match status" value="4"/>
</dbReference>
<feature type="domain" description="CSD" evidence="3">
    <location>
        <begin position="79"/>
        <end position="142"/>
    </location>
</feature>
<organism evidence="4 5">
    <name type="scientific">Motilibacter rhizosphaerae</name>
    <dbReference type="NCBI Taxonomy" id="598652"/>
    <lineage>
        <taxon>Bacteria</taxon>
        <taxon>Bacillati</taxon>
        <taxon>Actinomycetota</taxon>
        <taxon>Actinomycetes</taxon>
        <taxon>Motilibacterales</taxon>
        <taxon>Motilibacteraceae</taxon>
        <taxon>Motilibacter</taxon>
    </lineage>
</organism>
<sequence>MLGTVQWFKADKGFGFLTPEDGGDDVFVHVSAFHEGLGTLLEGQRVEFDLVEGERGPQAADVRAVEPEPAGPYEPREGAVTGTVTWYDPDKGFGFLSPDDEGADVFVHSSALAPGALPEGGDRVEYFLGEGPRGPQAEQVQVLPEEPGSRLVISGTVHWFDEEKGFGFITPDDVFVHFTQISGATGYRTLREGQKVEFSIAPGERGLQAEKVRVTGAAPAPPRDDRHRDDRRGGGDRPRGRDGDRRGGRDSGPREHAPRSGGRSGGAGSGGNGTVQWFKADKGFGFITPDGGGDDVFVHFSEIAEEGKFRSLHDGQRVAFEVVQTDKGPHARSVRPV</sequence>
<accession>A0A4Q7NPE5</accession>
<dbReference type="PANTHER" id="PTHR11544">
    <property type="entry name" value="COLD SHOCK DOMAIN CONTAINING PROTEINS"/>
    <property type="match status" value="1"/>
</dbReference>
<dbReference type="InterPro" id="IPR011129">
    <property type="entry name" value="CSD"/>
</dbReference>
<dbReference type="PRINTS" id="PR00050">
    <property type="entry name" value="COLDSHOCK"/>
</dbReference>